<dbReference type="Proteomes" id="UP000053105">
    <property type="component" value="Unassembled WGS sequence"/>
</dbReference>
<name>A0A0M8ZVS2_9HYME</name>
<evidence type="ECO:0000313" key="2">
    <source>
        <dbReference type="Proteomes" id="UP000053105"/>
    </source>
</evidence>
<dbReference type="EMBL" id="KQ435859">
    <property type="protein sequence ID" value="KOX70539.1"/>
    <property type="molecule type" value="Genomic_DNA"/>
</dbReference>
<reference evidence="1 2" key="1">
    <citation type="submission" date="2015-07" db="EMBL/GenBank/DDBJ databases">
        <title>The genome of Melipona quadrifasciata.</title>
        <authorList>
            <person name="Pan H."/>
            <person name="Kapheim K."/>
        </authorList>
    </citation>
    <scope>NUCLEOTIDE SEQUENCE [LARGE SCALE GENOMIC DNA]</scope>
    <source>
        <strain evidence="1">0111107301</strain>
        <tissue evidence="1">Whole body</tissue>
    </source>
</reference>
<evidence type="ECO:0000313" key="1">
    <source>
        <dbReference type="EMBL" id="KOX70539.1"/>
    </source>
</evidence>
<keyword evidence="2" id="KW-1185">Reference proteome</keyword>
<gene>
    <name evidence="1" type="ORF">WN51_02595</name>
</gene>
<dbReference type="AlphaFoldDB" id="A0A0M8ZVS2"/>
<sequence length="82" mass="9239">MKFNLIMKFNLTHYAVCMGIINAYSCMIILNHEKSEASQNEPRVMLVVTTKLRGKSMLFLFEVVMKDHVVGSVVDDIGTSAE</sequence>
<protein>
    <submittedName>
        <fullName evidence="1">Uncharacterized protein</fullName>
    </submittedName>
</protein>
<organism evidence="1 2">
    <name type="scientific">Melipona quadrifasciata</name>
    <dbReference type="NCBI Taxonomy" id="166423"/>
    <lineage>
        <taxon>Eukaryota</taxon>
        <taxon>Metazoa</taxon>
        <taxon>Ecdysozoa</taxon>
        <taxon>Arthropoda</taxon>
        <taxon>Hexapoda</taxon>
        <taxon>Insecta</taxon>
        <taxon>Pterygota</taxon>
        <taxon>Neoptera</taxon>
        <taxon>Endopterygota</taxon>
        <taxon>Hymenoptera</taxon>
        <taxon>Apocrita</taxon>
        <taxon>Aculeata</taxon>
        <taxon>Apoidea</taxon>
        <taxon>Anthophila</taxon>
        <taxon>Apidae</taxon>
        <taxon>Melipona</taxon>
    </lineage>
</organism>
<proteinExistence type="predicted"/>
<accession>A0A0M8ZVS2</accession>